<feature type="region of interest" description="Disordered" evidence="1">
    <location>
        <begin position="49"/>
        <end position="71"/>
    </location>
</feature>
<sequence length="71" mass="8275">MDNRLLRPEQATRLSEVPKMQHGIPLYDDAQTIAKRIHEKTLEEIAKMKGRARGKDKPVREQKPKWLKGGR</sequence>
<proteinExistence type="predicted"/>
<protein>
    <submittedName>
        <fullName evidence="2">Uncharacterized protein</fullName>
    </submittedName>
</protein>
<dbReference type="AlphaFoldDB" id="A0A6H1ZLM8"/>
<dbReference type="EMBL" id="MT144076">
    <property type="protein sequence ID" value="QJA48227.1"/>
    <property type="molecule type" value="Genomic_DNA"/>
</dbReference>
<evidence type="ECO:0000313" key="2">
    <source>
        <dbReference type="EMBL" id="QJA48227.1"/>
    </source>
</evidence>
<name>A0A6H1ZLM8_9ZZZZ</name>
<gene>
    <name evidence="2" type="ORF">TM448A00880_0004</name>
    <name evidence="3" type="ORF">TM448B01360_0008</name>
</gene>
<reference evidence="2" key="1">
    <citation type="submission" date="2020-03" db="EMBL/GenBank/DDBJ databases">
        <title>The deep terrestrial virosphere.</title>
        <authorList>
            <person name="Holmfeldt K."/>
            <person name="Nilsson E."/>
            <person name="Simone D."/>
            <person name="Lopez-Fernandez M."/>
            <person name="Wu X."/>
            <person name="de Brujin I."/>
            <person name="Lundin D."/>
            <person name="Andersson A."/>
            <person name="Bertilsson S."/>
            <person name="Dopson M."/>
        </authorList>
    </citation>
    <scope>NUCLEOTIDE SEQUENCE</scope>
    <source>
        <strain evidence="2">TM448A00880</strain>
        <strain evidence="3">TM448B01360</strain>
    </source>
</reference>
<organism evidence="2">
    <name type="scientific">viral metagenome</name>
    <dbReference type="NCBI Taxonomy" id="1070528"/>
    <lineage>
        <taxon>unclassified sequences</taxon>
        <taxon>metagenomes</taxon>
        <taxon>organismal metagenomes</taxon>
    </lineage>
</organism>
<dbReference type="EMBL" id="MT144745">
    <property type="protein sequence ID" value="QJH98652.1"/>
    <property type="molecule type" value="Genomic_DNA"/>
</dbReference>
<evidence type="ECO:0000256" key="1">
    <source>
        <dbReference type="SAM" id="MobiDB-lite"/>
    </source>
</evidence>
<evidence type="ECO:0000313" key="3">
    <source>
        <dbReference type="EMBL" id="QJH98652.1"/>
    </source>
</evidence>
<accession>A0A6H1ZLM8</accession>
<feature type="compositionally biased region" description="Basic and acidic residues" evidence="1">
    <location>
        <begin position="49"/>
        <end position="64"/>
    </location>
</feature>